<reference evidence="2 3" key="1">
    <citation type="journal article" date="2013" name="BMC Genomics">
        <title>Reconstruction of the lipid metabolism for the microalga Monoraphidium neglectum from its genome sequence reveals characteristics suitable for biofuel production.</title>
        <authorList>
            <person name="Bogen C."/>
            <person name="Al-Dilaimi A."/>
            <person name="Albersmeier A."/>
            <person name="Wichmann J."/>
            <person name="Grundmann M."/>
            <person name="Rupp O."/>
            <person name="Lauersen K.J."/>
            <person name="Blifernez-Klassen O."/>
            <person name="Kalinowski J."/>
            <person name="Goesmann A."/>
            <person name="Mussgnug J.H."/>
            <person name="Kruse O."/>
        </authorList>
    </citation>
    <scope>NUCLEOTIDE SEQUENCE [LARGE SCALE GENOMIC DNA]</scope>
    <source>
        <strain evidence="2 3">SAG 48.87</strain>
    </source>
</reference>
<dbReference type="STRING" id="145388.A0A0D2K3N0"/>
<feature type="coiled-coil region" evidence="1">
    <location>
        <begin position="19"/>
        <end position="53"/>
    </location>
</feature>
<evidence type="ECO:0000313" key="2">
    <source>
        <dbReference type="EMBL" id="KIZ05068.1"/>
    </source>
</evidence>
<evidence type="ECO:0000256" key="1">
    <source>
        <dbReference type="SAM" id="Coils"/>
    </source>
</evidence>
<gene>
    <name evidence="2" type="ORF">MNEG_2889</name>
</gene>
<keyword evidence="1" id="KW-0175">Coiled coil</keyword>
<protein>
    <submittedName>
        <fullName evidence="2">Uncharacterized protein</fullName>
    </submittedName>
</protein>
<accession>A0A0D2K3N0</accession>
<proteinExistence type="predicted"/>
<evidence type="ECO:0000313" key="3">
    <source>
        <dbReference type="Proteomes" id="UP000054498"/>
    </source>
</evidence>
<dbReference type="Proteomes" id="UP000054498">
    <property type="component" value="Unassembled WGS sequence"/>
</dbReference>
<dbReference type="GeneID" id="25735767"/>
<organism evidence="2 3">
    <name type="scientific">Monoraphidium neglectum</name>
    <dbReference type="NCBI Taxonomy" id="145388"/>
    <lineage>
        <taxon>Eukaryota</taxon>
        <taxon>Viridiplantae</taxon>
        <taxon>Chlorophyta</taxon>
        <taxon>core chlorophytes</taxon>
        <taxon>Chlorophyceae</taxon>
        <taxon>CS clade</taxon>
        <taxon>Sphaeropleales</taxon>
        <taxon>Selenastraceae</taxon>
        <taxon>Monoraphidium</taxon>
    </lineage>
</organism>
<dbReference type="RefSeq" id="XP_013904087.1">
    <property type="nucleotide sequence ID" value="XM_014048633.1"/>
</dbReference>
<sequence>MEALAGEAQKLPNWQPEALVQVQQAQQQLQQQLGQVQQQLGQLQQQVEAADHNSFSRLWNFHINIDQEVMWLRNSSGQAPQQAPLLLSDVREAAEDTLDTLLAHYGLYSQGTVSQRRRRLLVHLGIFT</sequence>
<name>A0A0D2K3N0_9CHLO</name>
<dbReference type="OrthoDB" id="5405293at2759"/>
<dbReference type="AlphaFoldDB" id="A0A0D2K3N0"/>
<keyword evidence="3" id="KW-1185">Reference proteome</keyword>
<dbReference type="EMBL" id="KK100562">
    <property type="protein sequence ID" value="KIZ05068.1"/>
    <property type="molecule type" value="Genomic_DNA"/>
</dbReference>
<dbReference type="KEGG" id="mng:MNEG_2889"/>